<dbReference type="SFLD" id="SFLDS00029">
    <property type="entry name" value="Radical_SAM"/>
    <property type="match status" value="1"/>
</dbReference>
<comment type="subcellular location">
    <subcellularLocation>
        <location evidence="9">Cytoplasm</location>
    </subcellularLocation>
</comment>
<dbReference type="PANTHER" id="PTHR13932:SF5">
    <property type="entry name" value="RADICAL S-ADENOSYL METHIONINE DOMAIN-CONTAINING PROTEIN 1, MITOCHONDRIAL"/>
    <property type="match status" value="1"/>
</dbReference>
<evidence type="ECO:0000313" key="11">
    <source>
        <dbReference type="EMBL" id="MEQ2553918.1"/>
    </source>
</evidence>
<dbReference type="InterPro" id="IPR004559">
    <property type="entry name" value="HemW-like"/>
</dbReference>
<dbReference type="Proteomes" id="UP001546774">
    <property type="component" value="Unassembled WGS sequence"/>
</dbReference>
<evidence type="ECO:0000256" key="9">
    <source>
        <dbReference type="RuleBase" id="RU364116"/>
    </source>
</evidence>
<dbReference type="SUPFAM" id="SSF102114">
    <property type="entry name" value="Radical SAM enzymes"/>
    <property type="match status" value="1"/>
</dbReference>
<dbReference type="EMBL" id="JBBMFS010000002">
    <property type="protein sequence ID" value="MEQ2553918.1"/>
    <property type="molecule type" value="Genomic_DNA"/>
</dbReference>
<evidence type="ECO:0000256" key="1">
    <source>
        <dbReference type="ARBA" id="ARBA00006100"/>
    </source>
</evidence>
<keyword evidence="5 9" id="KW-0479">Metal-binding</keyword>
<keyword evidence="9" id="KW-0963">Cytoplasm</keyword>
<dbReference type="SFLD" id="SFLDF00288">
    <property type="entry name" value="HemN-like__clustered_with_nucl"/>
    <property type="match status" value="1"/>
</dbReference>
<feature type="domain" description="Radical SAM core" evidence="10">
    <location>
        <begin position="5"/>
        <end position="239"/>
    </location>
</feature>
<dbReference type="Pfam" id="PF06969">
    <property type="entry name" value="HemN_C"/>
    <property type="match status" value="1"/>
</dbReference>
<keyword evidence="8 9" id="KW-0143">Chaperone</keyword>
<dbReference type="SFLD" id="SFLDF00562">
    <property type="entry name" value="HemN-like__clustered_with_heat"/>
    <property type="match status" value="1"/>
</dbReference>
<dbReference type="InterPro" id="IPR006638">
    <property type="entry name" value="Elp3/MiaA/NifB-like_rSAM"/>
</dbReference>
<evidence type="ECO:0000256" key="3">
    <source>
        <dbReference type="ARBA" id="ARBA00022617"/>
    </source>
</evidence>
<dbReference type="InterPro" id="IPR007197">
    <property type="entry name" value="rSAM"/>
</dbReference>
<keyword evidence="12" id="KW-1185">Reference proteome</keyword>
<dbReference type="PANTHER" id="PTHR13932">
    <property type="entry name" value="COPROPORPHYRINIGEN III OXIDASE"/>
    <property type="match status" value="1"/>
</dbReference>
<proteinExistence type="inferred from homology"/>
<comment type="similarity">
    <text evidence="1">Belongs to the anaerobic coproporphyrinogen-III oxidase family. HemW subfamily.</text>
</comment>
<dbReference type="NCBIfam" id="TIGR00539">
    <property type="entry name" value="hemN_rel"/>
    <property type="match status" value="1"/>
</dbReference>
<dbReference type="InterPro" id="IPR010723">
    <property type="entry name" value="HemN_C"/>
</dbReference>
<dbReference type="PROSITE" id="PS51918">
    <property type="entry name" value="RADICAL_SAM"/>
    <property type="match status" value="1"/>
</dbReference>
<sequence length="398" mass="44905">MKKTDSNEKRGGIYIHIPFCVRKCAYCDFLSAPADEKTQAEYVKALQTEIYQTAKLLSENPYTVDTVFFGGGTPSILAPGHVKALADTLRESFPFAENAEITIECNPGTLDEEKAAVYRQAGINRISFGLQSANNRELKMLGRIHTMEEFVKSYETARAAGFDNINIDLMSALPGQTFESFLHTLDTVLALKPEHISMYSLILEEGTALYEHLDRYPALPDEDTERQMYDTACLRLADNGYHQYEISNFAKEGKACRHNLSYWERKNYLGFGTGAASLLCEQRYTNTDSLALYIDTMAELEEKKEVISKALAAVRAEQHTLSVPEQMEEMFFLGLRKNSGISEADFLGKFGKTVDDIYAQVLEKNQKFGLLVRENGRIFLTKRGREVSNVVMSEFLLD</sequence>
<evidence type="ECO:0000256" key="2">
    <source>
        <dbReference type="ARBA" id="ARBA00017228"/>
    </source>
</evidence>
<evidence type="ECO:0000256" key="8">
    <source>
        <dbReference type="ARBA" id="ARBA00023186"/>
    </source>
</evidence>
<gene>
    <name evidence="11" type="primary">hemW</name>
    <name evidence="11" type="ORF">WMO37_02680</name>
</gene>
<evidence type="ECO:0000256" key="6">
    <source>
        <dbReference type="ARBA" id="ARBA00023004"/>
    </source>
</evidence>
<name>A0ABV1H2L0_9FIRM</name>
<reference evidence="11" key="1">
    <citation type="submission" date="2024-03" db="EMBL/GenBank/DDBJ databases">
        <title>Human intestinal bacterial collection.</title>
        <authorList>
            <person name="Pauvert C."/>
            <person name="Hitch T.C.A."/>
            <person name="Clavel T."/>
        </authorList>
    </citation>
    <scope>NUCLEOTIDE SEQUENCE [LARGE SCALE GENOMIC DNA]</scope>
    <source>
        <strain evidence="11">CLA-AA-H89B</strain>
    </source>
</reference>
<evidence type="ECO:0000256" key="4">
    <source>
        <dbReference type="ARBA" id="ARBA00022691"/>
    </source>
</evidence>
<dbReference type="SFLD" id="SFLDG01065">
    <property type="entry name" value="anaerobic_coproporphyrinogen-I"/>
    <property type="match status" value="1"/>
</dbReference>
<dbReference type="Pfam" id="PF04055">
    <property type="entry name" value="Radical_SAM"/>
    <property type="match status" value="1"/>
</dbReference>
<comment type="caution">
    <text evidence="11">The sequence shown here is derived from an EMBL/GenBank/DDBJ whole genome shotgun (WGS) entry which is preliminary data.</text>
</comment>
<dbReference type="CDD" id="cd01335">
    <property type="entry name" value="Radical_SAM"/>
    <property type="match status" value="1"/>
</dbReference>
<keyword evidence="7 9" id="KW-0411">Iron-sulfur</keyword>
<dbReference type="Gene3D" id="3.20.20.70">
    <property type="entry name" value="Aldolase class I"/>
    <property type="match status" value="1"/>
</dbReference>
<keyword evidence="3 9" id="KW-0349">Heme</keyword>
<evidence type="ECO:0000259" key="10">
    <source>
        <dbReference type="PROSITE" id="PS51918"/>
    </source>
</evidence>
<dbReference type="SFLD" id="SFLDG01082">
    <property type="entry name" value="B12-binding_domain_containing"/>
    <property type="match status" value="1"/>
</dbReference>
<dbReference type="InterPro" id="IPR013785">
    <property type="entry name" value="Aldolase_TIM"/>
</dbReference>
<accession>A0ABV1H2L0</accession>
<organism evidence="11 12">
    <name type="scientific">Lachnospira intestinalis</name>
    <dbReference type="NCBI Taxonomy" id="3133158"/>
    <lineage>
        <taxon>Bacteria</taxon>
        <taxon>Bacillati</taxon>
        <taxon>Bacillota</taxon>
        <taxon>Clostridia</taxon>
        <taxon>Lachnospirales</taxon>
        <taxon>Lachnospiraceae</taxon>
        <taxon>Lachnospira</taxon>
    </lineage>
</organism>
<comment type="function">
    <text evidence="9">Probably acts as a heme chaperone, transferring heme to an unknown acceptor. Binds one molecule of heme per monomer, possibly covalently. Binds 1 [4Fe-4S] cluster. The cluster is coordinated with 3 cysteines and an exchangeable S-adenosyl-L-methionine.</text>
</comment>
<keyword evidence="9" id="KW-0004">4Fe-4S</keyword>
<dbReference type="InterPro" id="IPR058240">
    <property type="entry name" value="rSAM_sf"/>
</dbReference>
<evidence type="ECO:0000256" key="7">
    <source>
        <dbReference type="ARBA" id="ARBA00023014"/>
    </source>
</evidence>
<evidence type="ECO:0000256" key="5">
    <source>
        <dbReference type="ARBA" id="ARBA00022723"/>
    </source>
</evidence>
<protein>
    <recommendedName>
        <fullName evidence="2 9">Heme chaperone HemW</fullName>
    </recommendedName>
</protein>
<dbReference type="SMART" id="SM00729">
    <property type="entry name" value="Elp3"/>
    <property type="match status" value="1"/>
</dbReference>
<keyword evidence="4 9" id="KW-0949">S-adenosyl-L-methionine</keyword>
<keyword evidence="6 9" id="KW-0408">Iron</keyword>
<evidence type="ECO:0000313" key="12">
    <source>
        <dbReference type="Proteomes" id="UP001546774"/>
    </source>
</evidence>
<dbReference type="InterPro" id="IPR034505">
    <property type="entry name" value="Coproporphyrinogen-III_oxidase"/>
</dbReference>